<dbReference type="InterPro" id="IPR025334">
    <property type="entry name" value="DUF4240"/>
</dbReference>
<sequence>MTEEKFWEIIEKSWQDSPELKKQRDEANNDENSLEQLSYQLEEDITENYIKRLSKLKKEELTKFIHILEERIYHIDRKEIHTYTDGSDDGFLYCRCFILGMGKSYYELIDKTPSKAKFDLEAEGFGFSAYQVYEELFNEEFDRYSKHSMESCSNSEGWIE</sequence>
<dbReference type="Pfam" id="PF14024">
    <property type="entry name" value="DUF4240"/>
    <property type="match status" value="1"/>
</dbReference>
<dbReference type="EMBL" id="BBNQ01000013">
    <property type="protein sequence ID" value="GAL63632.1"/>
    <property type="molecule type" value="Genomic_DNA"/>
</dbReference>
<dbReference type="AlphaFoldDB" id="A0A090W7W2"/>
<organism evidence="3 4">
    <name type="scientific">Algibacter lectus</name>
    <dbReference type="NCBI Taxonomy" id="221126"/>
    <lineage>
        <taxon>Bacteria</taxon>
        <taxon>Pseudomonadati</taxon>
        <taxon>Bacteroidota</taxon>
        <taxon>Flavobacteriia</taxon>
        <taxon>Flavobacteriales</taxon>
        <taxon>Flavobacteriaceae</taxon>
        <taxon>Algibacter</taxon>
    </lineage>
</organism>
<evidence type="ECO:0000313" key="4">
    <source>
        <dbReference type="Proteomes" id="UP000029644"/>
    </source>
</evidence>
<reference evidence="3 4" key="1">
    <citation type="journal article" date="2014" name="Genome Announc.">
        <title>Draft Genome Sequences of Marine Flavobacterium Algibacter lectus Strains SS8 and NR4.</title>
        <authorList>
            <person name="Takatani N."/>
            <person name="Nakanishi M."/>
            <person name="Meirelles P."/>
            <person name="Mino S."/>
            <person name="Suda W."/>
            <person name="Oshima K."/>
            <person name="Hattori M."/>
            <person name="Ohkuma M."/>
            <person name="Hosokawa M."/>
            <person name="Miyashita K."/>
            <person name="Thompson F.L."/>
            <person name="Niwa A."/>
            <person name="Sawabe T."/>
            <person name="Sawabe T."/>
        </authorList>
    </citation>
    <scope>NUCLEOTIDE SEQUENCE [LARGE SCALE GENOMIC DNA]</scope>
    <source>
        <strain evidence="3 4">JCM 19300</strain>
    </source>
</reference>
<keyword evidence="1" id="KW-0175">Coiled coil</keyword>
<evidence type="ECO:0000256" key="1">
    <source>
        <dbReference type="SAM" id="Coils"/>
    </source>
</evidence>
<accession>A0A090W7W2</accession>
<dbReference type="OrthoDB" id="6200718at2"/>
<feature type="coiled-coil region" evidence="1">
    <location>
        <begin position="17"/>
        <end position="44"/>
    </location>
</feature>
<proteinExistence type="predicted"/>
<dbReference type="Proteomes" id="UP000029644">
    <property type="component" value="Unassembled WGS sequence"/>
</dbReference>
<feature type="domain" description="DUF4240" evidence="2">
    <location>
        <begin position="1"/>
        <end position="118"/>
    </location>
</feature>
<dbReference type="RefSeq" id="WP_052415431.1">
    <property type="nucleotide sequence ID" value="NZ_BBNQ01000013.1"/>
</dbReference>
<gene>
    <name evidence="3" type="ORF">JCM19300_2668</name>
</gene>
<evidence type="ECO:0000313" key="3">
    <source>
        <dbReference type="EMBL" id="GAL63632.1"/>
    </source>
</evidence>
<evidence type="ECO:0000259" key="2">
    <source>
        <dbReference type="Pfam" id="PF14024"/>
    </source>
</evidence>
<name>A0A090W7W2_9FLAO</name>
<comment type="caution">
    <text evidence="3">The sequence shown here is derived from an EMBL/GenBank/DDBJ whole genome shotgun (WGS) entry which is preliminary data.</text>
</comment>
<protein>
    <recommendedName>
        <fullName evidence="2">DUF4240 domain-containing protein</fullName>
    </recommendedName>
</protein>